<dbReference type="InterPro" id="IPR009080">
    <property type="entry name" value="tRNAsynth_Ia_anticodon-bd"/>
</dbReference>
<evidence type="ECO:0000256" key="5">
    <source>
        <dbReference type="ARBA" id="ARBA00022598"/>
    </source>
</evidence>
<organism evidence="14 15">
    <name type="scientific">Brevundimonas pondensis</name>
    <dbReference type="NCBI Taxonomy" id="2774189"/>
    <lineage>
        <taxon>Bacteria</taxon>
        <taxon>Pseudomonadati</taxon>
        <taxon>Pseudomonadota</taxon>
        <taxon>Alphaproteobacteria</taxon>
        <taxon>Caulobacterales</taxon>
        <taxon>Caulobacteraceae</taxon>
        <taxon>Brevundimonas</taxon>
    </lineage>
</organism>
<feature type="binding site" evidence="12">
    <location>
        <position position="29"/>
    </location>
    <ligand>
        <name>Zn(2+)</name>
        <dbReference type="ChEBI" id="CHEBI:29105"/>
    </ligand>
</feature>
<dbReference type="Gene3D" id="1.20.120.1910">
    <property type="entry name" value="Cysteine-tRNA ligase, C-terminal anti-codon recognition domain"/>
    <property type="match status" value="1"/>
</dbReference>
<accession>A0ABX7SKI8</accession>
<dbReference type="HAMAP" id="MF_00041">
    <property type="entry name" value="Cys_tRNA_synth"/>
    <property type="match status" value="1"/>
</dbReference>
<comment type="similarity">
    <text evidence="2 12">Belongs to the class-I aminoacyl-tRNA synthetase family.</text>
</comment>
<dbReference type="SUPFAM" id="SSF47323">
    <property type="entry name" value="Anticodon-binding domain of a subclass of class I aminoacyl-tRNA synthetases"/>
    <property type="match status" value="1"/>
</dbReference>
<comment type="cofactor">
    <cofactor evidence="12">
        <name>Zn(2+)</name>
        <dbReference type="ChEBI" id="CHEBI:29105"/>
    </cofactor>
    <text evidence="12">Binds 1 zinc ion per subunit.</text>
</comment>
<evidence type="ECO:0000256" key="4">
    <source>
        <dbReference type="ARBA" id="ARBA00022490"/>
    </source>
</evidence>
<dbReference type="Proteomes" id="UP000663942">
    <property type="component" value="Chromosome"/>
</dbReference>
<dbReference type="PANTHER" id="PTHR10890">
    <property type="entry name" value="CYSTEINYL-TRNA SYNTHETASE"/>
    <property type="match status" value="1"/>
</dbReference>
<evidence type="ECO:0000256" key="3">
    <source>
        <dbReference type="ARBA" id="ARBA00011245"/>
    </source>
</evidence>
<evidence type="ECO:0000256" key="7">
    <source>
        <dbReference type="ARBA" id="ARBA00022741"/>
    </source>
</evidence>
<dbReference type="RefSeq" id="WP_207822795.1">
    <property type="nucleotide sequence ID" value="NZ_CP062006.1"/>
</dbReference>
<keyword evidence="4 12" id="KW-0963">Cytoplasm</keyword>
<dbReference type="Pfam" id="PF09190">
    <property type="entry name" value="DALR_2"/>
    <property type="match status" value="1"/>
</dbReference>
<dbReference type="SUPFAM" id="SSF52374">
    <property type="entry name" value="Nucleotidylyl transferase"/>
    <property type="match status" value="1"/>
</dbReference>
<evidence type="ECO:0000256" key="10">
    <source>
        <dbReference type="ARBA" id="ARBA00022917"/>
    </source>
</evidence>
<dbReference type="InterPro" id="IPR032678">
    <property type="entry name" value="tRNA-synt_1_cat_dom"/>
</dbReference>
<evidence type="ECO:0000256" key="8">
    <source>
        <dbReference type="ARBA" id="ARBA00022833"/>
    </source>
</evidence>
<reference evidence="14 15" key="1">
    <citation type="submission" date="2020-09" db="EMBL/GenBank/DDBJ databases">
        <title>Brevundimonas sp. LVF1 isolated from an oligotrophic pond in Goettingen, Germany.</title>
        <authorList>
            <person name="Friedrich I."/>
            <person name="Klassen A."/>
            <person name="Neubauer H."/>
            <person name="Schneider D."/>
            <person name="Hertel R."/>
            <person name="Daniel R."/>
        </authorList>
    </citation>
    <scope>NUCLEOTIDE SEQUENCE [LARGE SCALE GENOMIC DNA]</scope>
    <source>
        <strain evidence="14 15">LVF1</strain>
    </source>
</reference>
<evidence type="ECO:0000259" key="13">
    <source>
        <dbReference type="SMART" id="SM00840"/>
    </source>
</evidence>
<comment type="subunit">
    <text evidence="3 12">Monomer.</text>
</comment>
<keyword evidence="6 12" id="KW-0479">Metal-binding</keyword>
<evidence type="ECO:0000313" key="14">
    <source>
        <dbReference type="EMBL" id="QTC86958.1"/>
    </source>
</evidence>
<dbReference type="InterPro" id="IPR014729">
    <property type="entry name" value="Rossmann-like_a/b/a_fold"/>
</dbReference>
<feature type="binding site" evidence="12">
    <location>
        <position position="241"/>
    </location>
    <ligand>
        <name>Zn(2+)</name>
        <dbReference type="ChEBI" id="CHEBI:29105"/>
    </ligand>
</feature>
<protein>
    <recommendedName>
        <fullName evidence="12">Cysteine--tRNA ligase</fullName>
        <ecNumber evidence="12">6.1.1.16</ecNumber>
    </recommendedName>
    <alternativeName>
        <fullName evidence="12">Cysteinyl-tRNA synthetase</fullName>
        <shortName evidence="12">CysRS</shortName>
    </alternativeName>
</protein>
<keyword evidence="8 12" id="KW-0862">Zinc</keyword>
<evidence type="ECO:0000313" key="15">
    <source>
        <dbReference type="Proteomes" id="UP000663942"/>
    </source>
</evidence>
<evidence type="ECO:0000256" key="11">
    <source>
        <dbReference type="ARBA" id="ARBA00023146"/>
    </source>
</evidence>
<keyword evidence="9 12" id="KW-0067">ATP-binding</keyword>
<proteinExistence type="inferred from homology"/>
<dbReference type="GO" id="GO:0004817">
    <property type="term" value="F:cysteine-tRNA ligase activity"/>
    <property type="evidence" value="ECO:0007669"/>
    <property type="project" value="UniProtKB-EC"/>
</dbReference>
<dbReference type="Gene3D" id="3.40.50.620">
    <property type="entry name" value="HUPs"/>
    <property type="match status" value="1"/>
</dbReference>
<evidence type="ECO:0000256" key="2">
    <source>
        <dbReference type="ARBA" id="ARBA00005594"/>
    </source>
</evidence>
<evidence type="ECO:0000256" key="1">
    <source>
        <dbReference type="ARBA" id="ARBA00004496"/>
    </source>
</evidence>
<name>A0ABX7SKI8_9CAUL</name>
<keyword evidence="11 12" id="KW-0030">Aminoacyl-tRNA synthetase</keyword>
<feature type="short sequence motif" description="'HIGH' region" evidence="12">
    <location>
        <begin position="31"/>
        <end position="41"/>
    </location>
</feature>
<dbReference type="InterPro" id="IPR056411">
    <property type="entry name" value="CysS_C"/>
</dbReference>
<feature type="binding site" evidence="12">
    <location>
        <position position="245"/>
    </location>
    <ligand>
        <name>Zn(2+)</name>
        <dbReference type="ChEBI" id="CHEBI:29105"/>
    </ligand>
</feature>
<evidence type="ECO:0000256" key="12">
    <source>
        <dbReference type="HAMAP-Rule" id="MF_00041"/>
    </source>
</evidence>
<keyword evidence="5 12" id="KW-0436">Ligase</keyword>
<evidence type="ECO:0000256" key="6">
    <source>
        <dbReference type="ARBA" id="ARBA00022723"/>
    </source>
</evidence>
<keyword evidence="10 12" id="KW-0648">Protein biosynthesis</keyword>
<gene>
    <name evidence="12" type="primary">cysS</name>
    <name evidence="14" type="ORF">IFE19_12570</name>
</gene>
<dbReference type="Pfam" id="PF01406">
    <property type="entry name" value="tRNA-synt_1e"/>
    <property type="match status" value="1"/>
</dbReference>
<dbReference type="PANTHER" id="PTHR10890:SF3">
    <property type="entry name" value="CYSTEINE--TRNA LIGASE, CYTOPLASMIC"/>
    <property type="match status" value="1"/>
</dbReference>
<dbReference type="EMBL" id="CP062006">
    <property type="protein sequence ID" value="QTC86958.1"/>
    <property type="molecule type" value="Genomic_DNA"/>
</dbReference>
<sequence length="488" mass="53881">MPLHIHDTLRREKRVFTPRDPNRVTLYVCGPTVYDYAHIGNARPPVVFDVLVRLLRRTYGPDKVIYARNVTDVDDKINAKAAKEGVAIGEITARYEAAYLADMGLLNVSPPDIAPHVTDYIEAITAQIQAIIDAGNAYAVHDDKEGGHVLFDVSSYPSYGALSGRNLDDMIAGARVEVAPYKKNPHDFVLWKPSKADEPSWPSPWGEGRPGWHIECSAMIEKALGLPIDIHGGGIDLVFPHHENEIAQGVCAHGHAHGDQAHDEYARYWMHNGFLTVDAEKMSKSIGNVLLLHDLVKAMPGEVVRWALLSAHYRQPLDWNQTLLDQSRKNLDRLYGVLRDADARLGDFDLSTLDEAEMELAENALDPVLDALEDDLNTPGAIAQLFGLGNALRDLLNDPEADINDVAMARWTLQEAAGLLGVLALTSDAWFEGGDPALKAEVEALLEQRASARAEKNWGEADRIRDRLNELNVVVMDGPQGATWRVKG</sequence>
<feature type="domain" description="Cysteinyl-tRNA synthetase class Ia DALR" evidence="13">
    <location>
        <begin position="367"/>
        <end position="431"/>
    </location>
</feature>
<keyword evidence="7 12" id="KW-0547">Nucleotide-binding</keyword>
<feature type="short sequence motif" description="'KMSKS' region" evidence="12">
    <location>
        <begin position="281"/>
        <end position="285"/>
    </location>
</feature>
<dbReference type="InterPro" id="IPR024909">
    <property type="entry name" value="Cys-tRNA/MSH_ligase"/>
</dbReference>
<dbReference type="InterPro" id="IPR015273">
    <property type="entry name" value="Cys-tRNA-synt_Ia_DALR"/>
</dbReference>
<keyword evidence="15" id="KW-1185">Reference proteome</keyword>
<dbReference type="PRINTS" id="PR00983">
    <property type="entry name" value="TRNASYNTHCYS"/>
</dbReference>
<comment type="catalytic activity">
    <reaction evidence="12">
        <text>tRNA(Cys) + L-cysteine + ATP = L-cysteinyl-tRNA(Cys) + AMP + diphosphate</text>
        <dbReference type="Rhea" id="RHEA:17773"/>
        <dbReference type="Rhea" id="RHEA-COMP:9661"/>
        <dbReference type="Rhea" id="RHEA-COMP:9679"/>
        <dbReference type="ChEBI" id="CHEBI:30616"/>
        <dbReference type="ChEBI" id="CHEBI:33019"/>
        <dbReference type="ChEBI" id="CHEBI:35235"/>
        <dbReference type="ChEBI" id="CHEBI:78442"/>
        <dbReference type="ChEBI" id="CHEBI:78517"/>
        <dbReference type="ChEBI" id="CHEBI:456215"/>
        <dbReference type="EC" id="6.1.1.16"/>
    </reaction>
</comment>
<dbReference type="Pfam" id="PF23493">
    <property type="entry name" value="CysS_C"/>
    <property type="match status" value="1"/>
</dbReference>
<dbReference type="CDD" id="cd00672">
    <property type="entry name" value="CysRS_core"/>
    <property type="match status" value="1"/>
</dbReference>
<comment type="subcellular location">
    <subcellularLocation>
        <location evidence="1 12">Cytoplasm</location>
    </subcellularLocation>
</comment>
<dbReference type="InterPro" id="IPR015803">
    <property type="entry name" value="Cys-tRNA-ligase"/>
</dbReference>
<feature type="binding site" evidence="12">
    <location>
        <position position="216"/>
    </location>
    <ligand>
        <name>Zn(2+)</name>
        <dbReference type="ChEBI" id="CHEBI:29105"/>
    </ligand>
</feature>
<evidence type="ECO:0000256" key="9">
    <source>
        <dbReference type="ARBA" id="ARBA00022840"/>
    </source>
</evidence>
<dbReference type="EC" id="6.1.1.16" evidence="12"/>
<dbReference type="NCBIfam" id="TIGR00435">
    <property type="entry name" value="cysS"/>
    <property type="match status" value="1"/>
</dbReference>
<feature type="binding site" evidence="12">
    <location>
        <position position="284"/>
    </location>
    <ligand>
        <name>ATP</name>
        <dbReference type="ChEBI" id="CHEBI:30616"/>
    </ligand>
</feature>
<dbReference type="SMART" id="SM00840">
    <property type="entry name" value="DALR_2"/>
    <property type="match status" value="1"/>
</dbReference>